<dbReference type="InterPro" id="IPR029064">
    <property type="entry name" value="Ribosomal_eL30-like_sf"/>
</dbReference>
<evidence type="ECO:0000256" key="3">
    <source>
        <dbReference type="ARBA" id="ARBA00022679"/>
    </source>
</evidence>
<dbReference type="Pfam" id="PF22435">
    <property type="entry name" value="MRM3-like_sub_bind"/>
    <property type="match status" value="1"/>
</dbReference>
<evidence type="ECO:0000313" key="5">
    <source>
        <dbReference type="EMBL" id="GEK58104.1"/>
    </source>
</evidence>
<dbReference type="SUPFAM" id="SSF55315">
    <property type="entry name" value="L30e-like"/>
    <property type="match status" value="1"/>
</dbReference>
<dbReference type="InterPro" id="IPR013123">
    <property type="entry name" value="SpoU_subst-bd"/>
</dbReference>
<dbReference type="InterPro" id="IPR029028">
    <property type="entry name" value="Alpha/beta_knot_MTases"/>
</dbReference>
<dbReference type="SUPFAM" id="SSF75217">
    <property type="entry name" value="alpha/beta knot"/>
    <property type="match status" value="1"/>
</dbReference>
<proteinExistence type="inferred from homology"/>
<dbReference type="STRING" id="1371.GCA_900166605_02014"/>
<evidence type="ECO:0000256" key="1">
    <source>
        <dbReference type="ARBA" id="ARBA00007228"/>
    </source>
</evidence>
<dbReference type="PANTHER" id="PTHR43191:SF2">
    <property type="entry name" value="RRNA METHYLTRANSFERASE 3, MITOCHONDRIAL"/>
    <property type="match status" value="1"/>
</dbReference>
<evidence type="ECO:0000259" key="4">
    <source>
        <dbReference type="SMART" id="SM00967"/>
    </source>
</evidence>
<comment type="similarity">
    <text evidence="1">Belongs to the class IV-like SAM-binding methyltransferase superfamily. RNA methyltransferase TrmH family.</text>
</comment>
<evidence type="ECO:0000313" key="6">
    <source>
        <dbReference type="Proteomes" id="UP000321051"/>
    </source>
</evidence>
<dbReference type="EMBL" id="BJUN01000004">
    <property type="protein sequence ID" value="GEK58104.1"/>
    <property type="molecule type" value="Genomic_DNA"/>
</dbReference>
<evidence type="ECO:0000256" key="2">
    <source>
        <dbReference type="ARBA" id="ARBA00022603"/>
    </source>
</evidence>
<dbReference type="Gene3D" id="3.40.1280.10">
    <property type="match status" value="1"/>
</dbReference>
<dbReference type="GO" id="GO:0005737">
    <property type="term" value="C:cytoplasm"/>
    <property type="evidence" value="ECO:0007669"/>
    <property type="project" value="UniProtKB-ARBA"/>
</dbReference>
<dbReference type="Pfam" id="PF00588">
    <property type="entry name" value="SpoU_methylase"/>
    <property type="match status" value="1"/>
</dbReference>
<keyword evidence="6" id="KW-1185">Reference proteome</keyword>
<reference evidence="5 6" key="1">
    <citation type="submission" date="2019-07" db="EMBL/GenBank/DDBJ databases">
        <title>Whole genome shotgun sequence of Marinococcus halophilus NBRC 102359.</title>
        <authorList>
            <person name="Hosoyama A."/>
            <person name="Uohara A."/>
            <person name="Ohji S."/>
            <person name="Ichikawa N."/>
        </authorList>
    </citation>
    <scope>NUCLEOTIDE SEQUENCE [LARGE SCALE GENOMIC DNA]</scope>
    <source>
        <strain evidence="5 6">NBRC 102359</strain>
    </source>
</reference>
<sequence length="265" mass="29395">MRENTGGDNEVKRIESAKNPKVKEIKKLHKRKEREKSGLFLIEGDHALTEAVQSQAWIEEIFIEEHKEWPQVFNEIPTPATEVTESVMKEISSTETPKNIVAVCRVPEFSNVKSGGYSFFVLVDSIQDPGNLGTIIRTVDALGKGVVVLGAGTVDAYNAKVVRATQGSLFHVPVLQEDLGEWLEWLQETDIPCFGTSLEEGTSYSALEPQPYFALIIGNEGAGVQKKWLERTDQNLYIPIPGQAESLNAAVSAGILLYHLKQTDW</sequence>
<dbReference type="InterPro" id="IPR029026">
    <property type="entry name" value="tRNA_m1G_MTases_N"/>
</dbReference>
<feature type="domain" description="RNA 2-O ribose methyltransferase substrate binding" evidence="4">
    <location>
        <begin position="41"/>
        <end position="110"/>
    </location>
</feature>
<keyword evidence="2 5" id="KW-0489">Methyltransferase</keyword>
<dbReference type="Gene3D" id="3.30.1330.30">
    <property type="match status" value="1"/>
</dbReference>
<dbReference type="RefSeq" id="WP_233133329.1">
    <property type="nucleotide sequence ID" value="NZ_NPFA01000008.1"/>
</dbReference>
<accession>A0A510Y465</accession>
<dbReference type="InterPro" id="IPR051259">
    <property type="entry name" value="rRNA_Methyltransferase"/>
</dbReference>
<organism evidence="5 6">
    <name type="scientific">Marinococcus halophilus</name>
    <dbReference type="NCBI Taxonomy" id="1371"/>
    <lineage>
        <taxon>Bacteria</taxon>
        <taxon>Bacillati</taxon>
        <taxon>Bacillota</taxon>
        <taxon>Bacilli</taxon>
        <taxon>Bacillales</taxon>
        <taxon>Bacillaceae</taxon>
        <taxon>Marinococcus</taxon>
    </lineage>
</organism>
<protein>
    <submittedName>
        <fullName evidence="5">23S rRNA methyltransferase</fullName>
    </submittedName>
</protein>
<comment type="caution">
    <text evidence="5">The sequence shown here is derived from an EMBL/GenBank/DDBJ whole genome shotgun (WGS) entry which is preliminary data.</text>
</comment>
<dbReference type="GO" id="GO:0006396">
    <property type="term" value="P:RNA processing"/>
    <property type="evidence" value="ECO:0007669"/>
    <property type="project" value="InterPro"/>
</dbReference>
<name>A0A510Y465_MARHA</name>
<dbReference type="InterPro" id="IPR053888">
    <property type="entry name" value="MRM3-like_sub_bind"/>
</dbReference>
<dbReference type="SMART" id="SM00967">
    <property type="entry name" value="SpoU_sub_bind"/>
    <property type="match status" value="1"/>
</dbReference>
<dbReference type="Proteomes" id="UP000321051">
    <property type="component" value="Unassembled WGS sequence"/>
</dbReference>
<gene>
    <name evidence="5" type="primary">spoU</name>
    <name evidence="5" type="ORF">MHA01_10090</name>
</gene>
<dbReference type="GO" id="GO:0008173">
    <property type="term" value="F:RNA methyltransferase activity"/>
    <property type="evidence" value="ECO:0007669"/>
    <property type="project" value="InterPro"/>
</dbReference>
<dbReference type="InterPro" id="IPR001537">
    <property type="entry name" value="SpoU_MeTrfase"/>
</dbReference>
<dbReference type="PANTHER" id="PTHR43191">
    <property type="entry name" value="RRNA METHYLTRANSFERASE 3"/>
    <property type="match status" value="1"/>
</dbReference>
<dbReference type="GO" id="GO:0032259">
    <property type="term" value="P:methylation"/>
    <property type="evidence" value="ECO:0007669"/>
    <property type="project" value="UniProtKB-KW"/>
</dbReference>
<dbReference type="GO" id="GO:0003723">
    <property type="term" value="F:RNA binding"/>
    <property type="evidence" value="ECO:0007669"/>
    <property type="project" value="InterPro"/>
</dbReference>
<dbReference type="AlphaFoldDB" id="A0A510Y465"/>
<keyword evidence="3 5" id="KW-0808">Transferase</keyword>
<dbReference type="CDD" id="cd18095">
    <property type="entry name" value="SpoU-like_rRNA-MTase"/>
    <property type="match status" value="1"/>
</dbReference>